<dbReference type="AlphaFoldDB" id="A0A8T1VGY0"/>
<feature type="region of interest" description="Disordered" evidence="2">
    <location>
        <begin position="118"/>
        <end position="259"/>
    </location>
</feature>
<feature type="compositionally biased region" description="Acidic residues" evidence="2">
    <location>
        <begin position="494"/>
        <end position="507"/>
    </location>
</feature>
<evidence type="ECO:0000256" key="1">
    <source>
        <dbReference type="SAM" id="Coils"/>
    </source>
</evidence>
<reference evidence="3" key="1">
    <citation type="submission" date="2021-02" db="EMBL/GenBank/DDBJ databases">
        <authorList>
            <person name="Palmer J.M."/>
        </authorList>
    </citation>
    <scope>NUCLEOTIDE SEQUENCE</scope>
    <source>
        <strain evidence="3">SCRP734</strain>
    </source>
</reference>
<feature type="compositionally biased region" description="Polar residues" evidence="2">
    <location>
        <begin position="163"/>
        <end position="188"/>
    </location>
</feature>
<feature type="compositionally biased region" description="Polar residues" evidence="2">
    <location>
        <begin position="657"/>
        <end position="672"/>
    </location>
</feature>
<keyword evidence="1" id="KW-0175">Coiled coil</keyword>
<dbReference type="EMBL" id="JAGDFM010000288">
    <property type="protein sequence ID" value="KAG7380557.1"/>
    <property type="molecule type" value="Genomic_DNA"/>
</dbReference>
<keyword evidence="4" id="KW-1185">Reference proteome</keyword>
<evidence type="ECO:0000313" key="3">
    <source>
        <dbReference type="EMBL" id="KAG7380557.1"/>
    </source>
</evidence>
<name>A0A8T1VGY0_9STRA</name>
<feature type="compositionally biased region" description="Pro residues" evidence="2">
    <location>
        <begin position="563"/>
        <end position="577"/>
    </location>
</feature>
<evidence type="ECO:0000256" key="2">
    <source>
        <dbReference type="SAM" id="MobiDB-lite"/>
    </source>
</evidence>
<comment type="caution">
    <text evidence="3">The sequence shown here is derived from an EMBL/GenBank/DDBJ whole genome shotgun (WGS) entry which is preliminary data.</text>
</comment>
<evidence type="ECO:0000313" key="4">
    <source>
        <dbReference type="Proteomes" id="UP000694044"/>
    </source>
</evidence>
<feature type="coiled-coil region" evidence="1">
    <location>
        <begin position="357"/>
        <end position="420"/>
    </location>
</feature>
<gene>
    <name evidence="3" type="ORF">PHYPSEUDO_007067</name>
</gene>
<feature type="compositionally biased region" description="Low complexity" evidence="2">
    <location>
        <begin position="462"/>
        <end position="487"/>
    </location>
</feature>
<dbReference type="OrthoDB" id="124036at2759"/>
<organism evidence="3 4">
    <name type="scientific">Phytophthora pseudosyringae</name>
    <dbReference type="NCBI Taxonomy" id="221518"/>
    <lineage>
        <taxon>Eukaryota</taxon>
        <taxon>Sar</taxon>
        <taxon>Stramenopiles</taxon>
        <taxon>Oomycota</taxon>
        <taxon>Peronosporomycetes</taxon>
        <taxon>Peronosporales</taxon>
        <taxon>Peronosporaceae</taxon>
        <taxon>Phytophthora</taxon>
    </lineage>
</organism>
<accession>A0A8T1VGY0</accession>
<proteinExistence type="predicted"/>
<sequence length="672" mass="73319">MVKRGSKPRRTASAVDQLQAALTRSLKESVVETVSSVCGSFQHAVEGQSAAAASTEDGGGYDQYYNTCRRLVDYIEQHMEASPGFGEQMDRIILACHSGATERVLNSVVTKELWFHRRGDAPPSTAAPGREKRSSRATNSSSSGGGGVRSRSVAKKKVKREFATSSSPRLPTRASTESPAMHTRSTAGSKRATRGGAYDAQPVKRPRRAARNVIQESSDEEEKDGEEEEIEEEEEVKPAKSRKGKDQQHNGETGGGGDELLSFKEAIGELCYPDRRTPSETKFFKEQLRKSIQFVDALLCKPPPGKVCGRGCKKIRAQMCSSSTPCKNKMCRIWHDVEAHTDRCQNPQCEFKNRILLRETMHKLEMKEQQIAVAKAALESKQAELEEAANDDKEALEDDIASLEHDLEECDSELGVLEATKKTFWGNLNEIGIEVRHDVIDNFPEFATHYEDKKTPRKARKSAAPSAALLTPASSRSSRAAARLGSAGPHGGDAEDEDEADDADGESVGENIFRPTARRSTSSGRHSAPSHHESDEETKGGDEETKDEDDDTFHHDSNDLPQPDEPPLPPAGPPPFRQNPELDRDYAASASGYSIHPPTDDLEAPALATSIEPTKHVEAPSESGLTQEQLADMQRASEEISGIMAGMSANPPPAEPLNTTGFTIRGNQPQNP</sequence>
<dbReference type="Proteomes" id="UP000694044">
    <property type="component" value="Unassembled WGS sequence"/>
</dbReference>
<protein>
    <submittedName>
        <fullName evidence="3">Uncharacterized protein</fullName>
    </submittedName>
</protein>
<feature type="region of interest" description="Disordered" evidence="2">
    <location>
        <begin position="451"/>
        <end position="672"/>
    </location>
</feature>
<feature type="compositionally biased region" description="Basic and acidic residues" evidence="2">
    <location>
        <begin position="530"/>
        <end position="543"/>
    </location>
</feature>
<feature type="compositionally biased region" description="Acidic residues" evidence="2">
    <location>
        <begin position="217"/>
        <end position="235"/>
    </location>
</feature>